<proteinExistence type="predicted"/>
<accession>A0A6J4QFQ7</accession>
<dbReference type="EMBL" id="CADCVD010000071">
    <property type="protein sequence ID" value="CAA9443640.1"/>
    <property type="molecule type" value="Genomic_DNA"/>
</dbReference>
<gene>
    <name evidence="1" type="ORF">AVDCRST_MAG37-1607</name>
</gene>
<dbReference type="AlphaFoldDB" id="A0A6J4QFQ7"/>
<protein>
    <submittedName>
        <fullName evidence="1">Uncharacterized protein</fullName>
    </submittedName>
</protein>
<evidence type="ECO:0000313" key="1">
    <source>
        <dbReference type="EMBL" id="CAA9443640.1"/>
    </source>
</evidence>
<reference evidence="1" key="1">
    <citation type="submission" date="2020-02" db="EMBL/GenBank/DDBJ databases">
        <authorList>
            <person name="Meier V. D."/>
        </authorList>
    </citation>
    <scope>NUCLEOTIDE SEQUENCE</scope>
    <source>
        <strain evidence="1">AVDCRST_MAG37</strain>
    </source>
</reference>
<feature type="non-terminal residue" evidence="1">
    <location>
        <position position="45"/>
    </location>
</feature>
<name>A0A6J4QFQ7_9ACTN</name>
<feature type="non-terminal residue" evidence="1">
    <location>
        <position position="1"/>
    </location>
</feature>
<organism evidence="1">
    <name type="scientific">uncultured Rubrobacteraceae bacterium</name>
    <dbReference type="NCBI Taxonomy" id="349277"/>
    <lineage>
        <taxon>Bacteria</taxon>
        <taxon>Bacillati</taxon>
        <taxon>Actinomycetota</taxon>
        <taxon>Rubrobacteria</taxon>
        <taxon>Rubrobacterales</taxon>
        <taxon>Rubrobacteraceae</taxon>
        <taxon>environmental samples</taxon>
    </lineage>
</organism>
<sequence length="45" mass="5384">WPQRARLLRATFRQRAISPMTTLPVAPSRRCEARISKTRRWSHTH</sequence>